<dbReference type="PANTHER" id="PTHR43880:SF7">
    <property type="entry name" value="ALCOHOL DEHYDROGENASE-LIKE 7"/>
    <property type="match status" value="1"/>
</dbReference>
<dbReference type="Pfam" id="PF08240">
    <property type="entry name" value="ADH_N"/>
    <property type="match status" value="2"/>
</dbReference>
<feature type="domain" description="Alcohol dehydrogenase-like C-terminal" evidence="12">
    <location>
        <begin position="522"/>
        <end position="656"/>
    </location>
</feature>
<dbReference type="Proteomes" id="UP001459277">
    <property type="component" value="Unassembled WGS sequence"/>
</dbReference>
<evidence type="ECO:0000313" key="14">
    <source>
        <dbReference type="EMBL" id="KAL0016864.1"/>
    </source>
</evidence>
<dbReference type="AlphaFoldDB" id="A0AAW2E370"/>
<organism evidence="14 15">
    <name type="scientific">Lithocarpus litseifolius</name>
    <dbReference type="NCBI Taxonomy" id="425828"/>
    <lineage>
        <taxon>Eukaryota</taxon>
        <taxon>Viridiplantae</taxon>
        <taxon>Streptophyta</taxon>
        <taxon>Embryophyta</taxon>
        <taxon>Tracheophyta</taxon>
        <taxon>Spermatophyta</taxon>
        <taxon>Magnoliopsida</taxon>
        <taxon>eudicotyledons</taxon>
        <taxon>Gunneridae</taxon>
        <taxon>Pentapetalae</taxon>
        <taxon>rosids</taxon>
        <taxon>fabids</taxon>
        <taxon>Fagales</taxon>
        <taxon>Fagaceae</taxon>
        <taxon>Lithocarpus</taxon>
    </lineage>
</organism>
<comment type="subunit">
    <text evidence="3">Homodimer.</text>
</comment>
<evidence type="ECO:0000256" key="11">
    <source>
        <dbReference type="RuleBase" id="RU361277"/>
    </source>
</evidence>
<dbReference type="GO" id="GO:0004022">
    <property type="term" value="F:alcohol dehydrogenase (NAD+) activity"/>
    <property type="evidence" value="ECO:0007669"/>
    <property type="project" value="UniProtKB-EC"/>
</dbReference>
<dbReference type="EC" id="1.1.1.1" evidence="4"/>
<sequence length="698" mass="75454">MDEKSSSETRGNPIRCRAAVSRKPGEPLVIEEVMVAPPMPHEVRIRIICTSLCQSDITFWKLKDFPGIVPRILGHEAIGVVESVGEDVDEVSEGDTVIPTFMPDCGDCVDCRSKKSNLCSKLPFKVSPWMPRHETSRFTDLKGEVLYHFLFVSSFSEYTVVDVAHVTKIDPSIPPNRACLLSCGVSTGVGAAWRTADVEKGSTVVIFGLGSIGLAVAEGARLCGATKIIGVDLNPEKFETGKKFGVTDFVNSGNCGDKSVSQVITEMTDGGADYCFECVGMASLVHEAYACCRKGWGKTIVLGVDKPGAKLSLSSFEVLHSGKSLVGSLFGGLKAKSDIPILLKKYLDKELQLDEFVTHEVRFDDINKAFDLLIEGNCLRCVIWMDNKVVESVGEGVHEVAVGDTVIPTFVSDCGECDGCRSKKGNICTKLPFKVTPYMPRYDQGTRFTSLNGETIYHTMCVSSFSEYTVIDVAHVTKVDPSISPSRACLLSCGISTGVGAAWKIANVEEGSTVVIFGMGSIGLAVAEGARLRGAARIIGVDLNSKKFEMGKMFGVTDFVNGGECGDKSVSQVINEMTGGGADYCFECVGLPSMVHEAYSCCRNGWGKTVIIGVAKPGSELGLNYHDILNCGGKSIMGCIFGGVKAKTDIPSLLQRYLNKELRLDQFVTHEIQFDDINKAFDLLLTGESLRCVIWMDK</sequence>
<evidence type="ECO:0000256" key="10">
    <source>
        <dbReference type="ARBA" id="ARBA00049243"/>
    </source>
</evidence>
<dbReference type="SUPFAM" id="SSF50129">
    <property type="entry name" value="GroES-like"/>
    <property type="match status" value="4"/>
</dbReference>
<dbReference type="PROSITE" id="PS00059">
    <property type="entry name" value="ADH_ZINC"/>
    <property type="match status" value="1"/>
</dbReference>
<evidence type="ECO:0000256" key="7">
    <source>
        <dbReference type="ARBA" id="ARBA00023002"/>
    </source>
</evidence>
<evidence type="ECO:0000256" key="6">
    <source>
        <dbReference type="ARBA" id="ARBA00022833"/>
    </source>
</evidence>
<dbReference type="InterPro" id="IPR013154">
    <property type="entry name" value="ADH-like_N"/>
</dbReference>
<keyword evidence="5 11" id="KW-0479">Metal-binding</keyword>
<accession>A0AAW2E370</accession>
<evidence type="ECO:0000313" key="15">
    <source>
        <dbReference type="Proteomes" id="UP001459277"/>
    </source>
</evidence>
<protein>
    <recommendedName>
        <fullName evidence="4">alcohol dehydrogenase</fullName>
        <ecNumber evidence="4">1.1.1.1</ecNumber>
    </recommendedName>
</protein>
<evidence type="ECO:0000259" key="13">
    <source>
        <dbReference type="Pfam" id="PF08240"/>
    </source>
</evidence>
<evidence type="ECO:0000256" key="2">
    <source>
        <dbReference type="ARBA" id="ARBA00010902"/>
    </source>
</evidence>
<evidence type="ECO:0000259" key="12">
    <source>
        <dbReference type="Pfam" id="PF00107"/>
    </source>
</evidence>
<dbReference type="FunFam" id="3.40.50.720:FF:000003">
    <property type="entry name" value="S-(hydroxymethyl)glutathione dehydrogenase"/>
    <property type="match status" value="2"/>
</dbReference>
<dbReference type="InterPro" id="IPR013149">
    <property type="entry name" value="ADH-like_C"/>
</dbReference>
<dbReference type="InterPro" id="IPR002328">
    <property type="entry name" value="ADH_Zn_CS"/>
</dbReference>
<comment type="caution">
    <text evidence="14">The sequence shown here is derived from an EMBL/GenBank/DDBJ whole genome shotgun (WGS) entry which is preliminary data.</text>
</comment>
<dbReference type="GO" id="GO:0046294">
    <property type="term" value="P:formaldehyde catabolic process"/>
    <property type="evidence" value="ECO:0007669"/>
    <property type="project" value="TreeGrafter"/>
</dbReference>
<dbReference type="InterPro" id="IPR011032">
    <property type="entry name" value="GroES-like_sf"/>
</dbReference>
<dbReference type="SUPFAM" id="SSF51735">
    <property type="entry name" value="NAD(P)-binding Rossmann-fold domains"/>
    <property type="match status" value="2"/>
</dbReference>
<keyword evidence="8" id="KW-0520">NAD</keyword>
<keyword evidence="6 11" id="KW-0862">Zinc</keyword>
<evidence type="ECO:0000256" key="3">
    <source>
        <dbReference type="ARBA" id="ARBA00011738"/>
    </source>
</evidence>
<feature type="domain" description="Alcohol dehydrogenase-like N-terminal" evidence="13">
    <location>
        <begin position="389"/>
        <end position="479"/>
    </location>
</feature>
<comment type="catalytic activity">
    <reaction evidence="9">
        <text>a secondary alcohol + NAD(+) = a ketone + NADH + H(+)</text>
        <dbReference type="Rhea" id="RHEA:10740"/>
        <dbReference type="ChEBI" id="CHEBI:15378"/>
        <dbReference type="ChEBI" id="CHEBI:17087"/>
        <dbReference type="ChEBI" id="CHEBI:35681"/>
        <dbReference type="ChEBI" id="CHEBI:57540"/>
        <dbReference type="ChEBI" id="CHEBI:57945"/>
        <dbReference type="EC" id="1.1.1.1"/>
    </reaction>
</comment>
<comment type="similarity">
    <text evidence="2">Belongs to the zinc-containing alcohol dehydrogenase family. Class-III subfamily.</text>
</comment>
<dbReference type="GO" id="GO:0008270">
    <property type="term" value="F:zinc ion binding"/>
    <property type="evidence" value="ECO:0007669"/>
    <property type="project" value="InterPro"/>
</dbReference>
<dbReference type="PANTHER" id="PTHR43880">
    <property type="entry name" value="ALCOHOL DEHYDROGENASE"/>
    <property type="match status" value="1"/>
</dbReference>
<dbReference type="FunFam" id="3.90.180.10:FF:000007">
    <property type="entry name" value="Alcohol dehydrogenase 6"/>
    <property type="match status" value="1"/>
</dbReference>
<dbReference type="EMBL" id="JAZDWU010000001">
    <property type="protein sequence ID" value="KAL0016864.1"/>
    <property type="molecule type" value="Genomic_DNA"/>
</dbReference>
<gene>
    <name evidence="14" type="ORF">SO802_003933</name>
</gene>
<evidence type="ECO:0000256" key="5">
    <source>
        <dbReference type="ARBA" id="ARBA00022723"/>
    </source>
</evidence>
<dbReference type="Pfam" id="PF00107">
    <property type="entry name" value="ADH_zinc_N"/>
    <property type="match status" value="2"/>
</dbReference>
<dbReference type="InterPro" id="IPR036291">
    <property type="entry name" value="NAD(P)-bd_dom_sf"/>
</dbReference>
<dbReference type="Gene3D" id="3.40.50.720">
    <property type="entry name" value="NAD(P)-binding Rossmann-like Domain"/>
    <property type="match status" value="2"/>
</dbReference>
<evidence type="ECO:0000256" key="4">
    <source>
        <dbReference type="ARBA" id="ARBA00013190"/>
    </source>
</evidence>
<evidence type="ECO:0000256" key="9">
    <source>
        <dbReference type="ARBA" id="ARBA00049164"/>
    </source>
</evidence>
<comment type="cofactor">
    <cofactor evidence="1 11">
        <name>Zn(2+)</name>
        <dbReference type="ChEBI" id="CHEBI:29105"/>
    </cofactor>
</comment>
<name>A0AAW2E370_9ROSI</name>
<proteinExistence type="inferred from homology"/>
<dbReference type="GO" id="GO:0051903">
    <property type="term" value="F:S-(hydroxymethyl)glutathione dehydrogenase [NAD(P)+] activity"/>
    <property type="evidence" value="ECO:0007669"/>
    <property type="project" value="TreeGrafter"/>
</dbReference>
<reference evidence="14 15" key="1">
    <citation type="submission" date="2024-01" db="EMBL/GenBank/DDBJ databases">
        <title>A telomere-to-telomere, gap-free genome of sweet tea (Lithocarpus litseifolius).</title>
        <authorList>
            <person name="Zhou J."/>
        </authorList>
    </citation>
    <scope>NUCLEOTIDE SEQUENCE [LARGE SCALE GENOMIC DNA]</scope>
    <source>
        <strain evidence="14">Zhou-2022a</strain>
        <tissue evidence="14">Leaf</tissue>
    </source>
</reference>
<feature type="domain" description="Alcohol dehydrogenase-like N-terminal" evidence="13">
    <location>
        <begin position="40"/>
        <end position="169"/>
    </location>
</feature>
<evidence type="ECO:0000256" key="1">
    <source>
        <dbReference type="ARBA" id="ARBA00001947"/>
    </source>
</evidence>
<keyword evidence="15" id="KW-1185">Reference proteome</keyword>
<dbReference type="GO" id="GO:0005829">
    <property type="term" value="C:cytosol"/>
    <property type="evidence" value="ECO:0007669"/>
    <property type="project" value="TreeGrafter"/>
</dbReference>
<evidence type="ECO:0000256" key="8">
    <source>
        <dbReference type="ARBA" id="ARBA00023027"/>
    </source>
</evidence>
<keyword evidence="7" id="KW-0560">Oxidoreductase</keyword>
<dbReference type="Gene3D" id="3.90.180.10">
    <property type="entry name" value="Medium-chain alcohol dehydrogenases, catalytic domain"/>
    <property type="match status" value="2"/>
</dbReference>
<feature type="domain" description="Alcohol dehydrogenase-like C-terminal" evidence="12">
    <location>
        <begin position="212"/>
        <end position="342"/>
    </location>
</feature>
<comment type="catalytic activity">
    <reaction evidence="10">
        <text>a primary alcohol + NAD(+) = an aldehyde + NADH + H(+)</text>
        <dbReference type="Rhea" id="RHEA:10736"/>
        <dbReference type="ChEBI" id="CHEBI:15378"/>
        <dbReference type="ChEBI" id="CHEBI:15734"/>
        <dbReference type="ChEBI" id="CHEBI:17478"/>
        <dbReference type="ChEBI" id="CHEBI:57540"/>
        <dbReference type="ChEBI" id="CHEBI:57945"/>
        <dbReference type="EC" id="1.1.1.1"/>
    </reaction>
</comment>